<name>A0A397H906_ASPTH</name>
<sequence length="899" mass="103082">MASTGALPQTLKSITATKIKELSKQRSLFEKRKDQIFKASRDAPDLRSKVQILLEGVTKLNGDPNDAFDKEDLDADDTEQHTTRVTDCSDRATYTNIRRFLLQSQYDPSVSDGSLKDWIAQLEGELQSLELKHEHAAFYSNLVTDWLENLEAEQSAGKEFEPVGRAEMQEQRATWESLVFSTADVNADTIRAYLDSLFNTTPLTQQALKELRERVKSFGTDLAAKKKWFSVDDLKWVSESLLKADLLTKEKMGILREFMRNKAVAQEVADVLNMRLASLDSWSWPEEGIPVEMRRQLNGKYRVFMDEDLLDSLLFQYLGLKWSVAFKKAFEAFFKTRAWKSPRQHISKEERERRRYFLDSTVDGSCVNDYRRQTYEADYFMTQLPSSVEAGVPEYSDEASSDDITDRGTRKHALDTKHSLLHLLITESIIHTTQYGQFTAIRSDFKWFGPSLPHATVMEVLKYFGVPQNWLDFFRVFLEAPLKFTHNGENAAVQVRKRGVPVSHALSDCFGETVLFCMDYAVNQSTGGAYLYRLHDDFWFWGREHTCVKAWGAMTKFTGVMGLELNEEKTGTVRLTKPNPRQGSQVPAEQEPSSLLPAGDIRWGFLKLDPQEGRFIIDQSQVDSHIVELGHQLASCKSIFAWVQAWNSYFARFFTNNFGKPAMCFGRSHIDMAISTLSRIERTLFPDGVTAHLRRMIADQFDVHDLPEGFFYFPIELGGLQLLNPYIPLLAMREDIKQTPQQRLQKAFLEDEDAWHAAKERFEKGGPRSSVRVYINGDDRDPAAFMSLEEFMRFPESHSRALLQAYKDLIRIPEEVSINQTTGFQSSLMSLNKTGVTGPGGRRGITDSWVTMTPYWRWTAEVYHEEMVKKFGSLAAVNREFMPLGVVETLREGKFRWQG</sequence>
<evidence type="ECO:0000313" key="2">
    <source>
        <dbReference type="Proteomes" id="UP000215305"/>
    </source>
</evidence>
<dbReference type="AlphaFoldDB" id="A0A397H906"/>
<dbReference type="OrthoDB" id="74545at2759"/>
<dbReference type="CDD" id="cd01709">
    <property type="entry name" value="RT_like_1"/>
    <property type="match status" value="1"/>
</dbReference>
<proteinExistence type="predicted"/>
<dbReference type="RefSeq" id="XP_026615789.1">
    <property type="nucleotide sequence ID" value="XM_026759469.1"/>
</dbReference>
<dbReference type="STRING" id="41047.A0A397H906"/>
<gene>
    <name evidence="1" type="ORF">CDV56_105850</name>
</gene>
<dbReference type="PANTHER" id="PTHR37015:SF2">
    <property type="entry name" value="REVERSE TRANSCRIPTASE DOMAIN-CONTAINING PROTEIN"/>
    <property type="match status" value="1"/>
</dbReference>
<dbReference type="GeneID" id="38127824"/>
<evidence type="ECO:0008006" key="3">
    <source>
        <dbReference type="Google" id="ProtNLM"/>
    </source>
</evidence>
<dbReference type="Proteomes" id="UP000215305">
    <property type="component" value="Unassembled WGS sequence"/>
</dbReference>
<organism evidence="1 2">
    <name type="scientific">Aspergillus thermomutatus</name>
    <name type="common">Neosartorya pseudofischeri</name>
    <dbReference type="NCBI Taxonomy" id="41047"/>
    <lineage>
        <taxon>Eukaryota</taxon>
        <taxon>Fungi</taxon>
        <taxon>Dikarya</taxon>
        <taxon>Ascomycota</taxon>
        <taxon>Pezizomycotina</taxon>
        <taxon>Eurotiomycetes</taxon>
        <taxon>Eurotiomycetidae</taxon>
        <taxon>Eurotiales</taxon>
        <taxon>Aspergillaceae</taxon>
        <taxon>Aspergillus</taxon>
        <taxon>Aspergillus subgen. Fumigati</taxon>
    </lineage>
</organism>
<dbReference type="EMBL" id="NKHU02000059">
    <property type="protein sequence ID" value="RHZ59585.1"/>
    <property type="molecule type" value="Genomic_DNA"/>
</dbReference>
<evidence type="ECO:0000313" key="1">
    <source>
        <dbReference type="EMBL" id="RHZ59585.1"/>
    </source>
</evidence>
<comment type="caution">
    <text evidence="1">The sequence shown here is derived from an EMBL/GenBank/DDBJ whole genome shotgun (WGS) entry which is preliminary data.</text>
</comment>
<protein>
    <recommendedName>
        <fullName evidence="3">Reverse transcriptase domain-containing protein</fullName>
    </recommendedName>
</protein>
<accession>A0A397H906</accession>
<dbReference type="VEuPathDB" id="FungiDB:CDV56_105850"/>
<dbReference type="PANTHER" id="PTHR37015">
    <property type="entry name" value="REVERSE TRANSCRIPTASE DOMAIN-CONTAINING PROTEIN"/>
    <property type="match status" value="1"/>
</dbReference>
<reference evidence="1" key="1">
    <citation type="submission" date="2018-08" db="EMBL/GenBank/DDBJ databases">
        <title>Draft genome sequence of azole-resistant Aspergillus thermomutatus (Neosartorya pseudofischeri) strain HMR AF 39, isolated from a human nasal aspirate.</title>
        <authorList>
            <person name="Parent-Michaud M."/>
            <person name="Dufresne P.J."/>
            <person name="Fournier E."/>
            <person name="Martineau C."/>
            <person name="Moreira S."/>
            <person name="Perkins V."/>
            <person name="De Repentigny L."/>
            <person name="Dufresne S.F."/>
        </authorList>
    </citation>
    <scope>NUCLEOTIDE SEQUENCE [LARGE SCALE GENOMIC DNA]</scope>
    <source>
        <strain evidence="1">HMR AF 39</strain>
    </source>
</reference>
<keyword evidence="2" id="KW-1185">Reference proteome</keyword>